<dbReference type="PANTHER" id="PTHR22950:SF666">
    <property type="entry name" value="VACUOLAR AMINO ACID TRANSPORTER 4"/>
    <property type="match status" value="1"/>
</dbReference>
<dbReference type="InterPro" id="IPR013057">
    <property type="entry name" value="AA_transpt_TM"/>
</dbReference>
<dbReference type="SUPFAM" id="SSF55666">
    <property type="entry name" value="Ribonuclease PH domain 2-like"/>
    <property type="match status" value="1"/>
</dbReference>
<feature type="transmembrane region" description="Helical" evidence="7">
    <location>
        <begin position="267"/>
        <end position="286"/>
    </location>
</feature>
<evidence type="ECO:0000256" key="1">
    <source>
        <dbReference type="ARBA" id="ARBA00004141"/>
    </source>
</evidence>
<feature type="transmembrane region" description="Helical" evidence="7">
    <location>
        <begin position="335"/>
        <end position="353"/>
    </location>
</feature>
<sequence>MSDAEVAKLVSEHLVQPGPSLYEHQNDQGGPSVGSVSHSLLGGEVTRDIYQWQEKLEKAITHRRRNSEPSILSSELAREGSFVRASDFNQPGMFRRHFVRSQAQREGKPPPNIITGNFLDFLALYGFYGGDVYPSDDESDEEDLEEGAGYPPLGGTGGFGNGERGHVEDANETTPLVRSRTPSMATIHGTSQKKAFFMLLKAFVGTGVLFLPKAFANGGMGFSIILMVVIGFLTLHCMMLLVDTSRELGGSFGDLGEKLYGPKVRQLVLASIAISQAGFCCAYYIFVAQNLRDLTMIVSNCKWILPDYFFIILQVAIYIPLSWVRKIKHFGHTSLIADVFIVAGLAYIFYHDLFVVSTNGPAPGRVWFNLESFPLFVGTAMFAFEGICLILPIAESMKQPEKFGRVLGMVVLTIGVIFISIGAMGYLAFGPKVETVVFLNLPKGPHVSAIQFFYAIAIILSFPLTVYPTIRITEHAMFEIHQTGKSSPAVKWQKNAYRALLVAFLAGVSYWGSDNLDKFVSLVGCFACIPLSFIYPSLFHWHIARTRWVKWKDMLLVVFGTAAMVYTTWVTVQQWATGDKDVPVDRDYITKGTDCGIRADGRGRQDIRGIQLETGMITQASGSARIKIAGGTDVLVGVKVEVGSIDPDIDSEEAEIEEEGVDDAELTGRDRDRGRIVCTVDCSPSANRTFDSRELEDTCNEYAQILNRVLNGAQGGIDLKSLFIIKGNCWILNIDAVILEYGGNVLDALFMATRAALHNTRIPRVTIEETDGHTEFDIADEETEIIRGWEDVPVCVTLNKIGMRHVVDATILEELCSNAKLRVAVNRRGNLCLVQKGGVGAIEPSLLAEMIQTSKTIAVELHKAINAILAEEEDRIGRNEDPVGFKSINTVLAENNV</sequence>
<dbReference type="Gene3D" id="1.20.1740.10">
    <property type="entry name" value="Amino acid/polyamine transporter I"/>
    <property type="match status" value="1"/>
</dbReference>
<evidence type="ECO:0000256" key="2">
    <source>
        <dbReference type="ARBA" id="ARBA00008066"/>
    </source>
</evidence>
<feature type="domain" description="Exoribonuclease phosphorolytic" evidence="8">
    <location>
        <begin position="607"/>
        <end position="763"/>
    </location>
</feature>
<gene>
    <name evidence="11" type="primary">AVT3</name>
    <name evidence="11" type="ORF">HK097_009117</name>
</gene>
<dbReference type="InterPro" id="IPR015847">
    <property type="entry name" value="ExoRNase_PH_dom2"/>
</dbReference>
<evidence type="ECO:0000259" key="10">
    <source>
        <dbReference type="Pfam" id="PF03725"/>
    </source>
</evidence>
<dbReference type="GO" id="GO:0000176">
    <property type="term" value="C:nuclear exosome (RNase complex)"/>
    <property type="evidence" value="ECO:0007669"/>
    <property type="project" value="UniProtKB-ARBA"/>
</dbReference>
<comment type="subcellular location">
    <subcellularLocation>
        <location evidence="1">Membrane</location>
        <topology evidence="1">Multi-pass membrane protein</topology>
    </subcellularLocation>
</comment>
<keyword evidence="12" id="KW-1185">Reference proteome</keyword>
<feature type="transmembrane region" description="Helical" evidence="7">
    <location>
        <begin position="306"/>
        <end position="323"/>
    </location>
</feature>
<feature type="transmembrane region" description="Helical" evidence="7">
    <location>
        <begin position="553"/>
        <end position="572"/>
    </location>
</feature>
<dbReference type="InterPro" id="IPR001247">
    <property type="entry name" value="ExoRNase_PH_dom1"/>
</dbReference>
<dbReference type="CDD" id="cd11367">
    <property type="entry name" value="RNase_PH_RRP42"/>
    <property type="match status" value="1"/>
</dbReference>
<feature type="transmembrane region" description="Helical" evidence="7">
    <location>
        <begin position="373"/>
        <end position="394"/>
    </location>
</feature>
<evidence type="ECO:0000313" key="11">
    <source>
        <dbReference type="EMBL" id="KAJ3055813.1"/>
    </source>
</evidence>
<feature type="domain" description="Exoribonuclease phosphorolytic" evidence="10">
    <location>
        <begin position="791"/>
        <end position="855"/>
    </location>
</feature>
<dbReference type="InterPro" id="IPR027408">
    <property type="entry name" value="PNPase/RNase_PH_dom_sf"/>
</dbReference>
<feature type="transmembrane region" description="Helical" evidence="7">
    <location>
        <begin position="495"/>
        <end position="513"/>
    </location>
</feature>
<feature type="transmembrane region" description="Helical" evidence="7">
    <location>
        <begin position="519"/>
        <end position="541"/>
    </location>
</feature>
<accession>A0AAD5SJ77</accession>
<feature type="transmembrane region" description="Helical" evidence="7">
    <location>
        <begin position="195"/>
        <end position="215"/>
    </location>
</feature>
<dbReference type="Pfam" id="PF01490">
    <property type="entry name" value="Aa_trans"/>
    <property type="match status" value="1"/>
</dbReference>
<feature type="region of interest" description="Disordered" evidence="6">
    <location>
        <begin position="136"/>
        <end position="185"/>
    </location>
</feature>
<evidence type="ECO:0000256" key="7">
    <source>
        <dbReference type="SAM" id="Phobius"/>
    </source>
</evidence>
<feature type="transmembrane region" description="Helical" evidence="7">
    <location>
        <begin position="449"/>
        <end position="470"/>
    </location>
</feature>
<protein>
    <submittedName>
        <fullName evidence="11">Neutral amino acid transporter</fullName>
    </submittedName>
</protein>
<dbReference type="GO" id="GO:0005774">
    <property type="term" value="C:vacuolar membrane"/>
    <property type="evidence" value="ECO:0007669"/>
    <property type="project" value="TreeGrafter"/>
</dbReference>
<dbReference type="Pfam" id="PF03725">
    <property type="entry name" value="RNase_PH_C"/>
    <property type="match status" value="1"/>
</dbReference>
<feature type="transmembrane region" description="Helical" evidence="7">
    <location>
        <begin position="221"/>
        <end position="242"/>
    </location>
</feature>
<evidence type="ECO:0000256" key="4">
    <source>
        <dbReference type="ARBA" id="ARBA00022989"/>
    </source>
</evidence>
<evidence type="ECO:0000313" key="12">
    <source>
        <dbReference type="Proteomes" id="UP001212841"/>
    </source>
</evidence>
<dbReference type="EMBL" id="JADGJD010000058">
    <property type="protein sequence ID" value="KAJ3055813.1"/>
    <property type="molecule type" value="Genomic_DNA"/>
</dbReference>
<keyword evidence="3 7" id="KW-0812">Transmembrane</keyword>
<feature type="compositionally biased region" description="Gly residues" evidence="6">
    <location>
        <begin position="152"/>
        <end position="162"/>
    </location>
</feature>
<keyword evidence="5 7" id="KW-0472">Membrane</keyword>
<evidence type="ECO:0000256" key="5">
    <source>
        <dbReference type="ARBA" id="ARBA00023136"/>
    </source>
</evidence>
<feature type="compositionally biased region" description="Acidic residues" evidence="6">
    <location>
        <begin position="136"/>
        <end position="146"/>
    </location>
</feature>
<proteinExistence type="inferred from homology"/>
<reference evidence="11" key="1">
    <citation type="submission" date="2020-05" db="EMBL/GenBank/DDBJ databases">
        <title>Phylogenomic resolution of chytrid fungi.</title>
        <authorList>
            <person name="Stajich J.E."/>
            <person name="Amses K."/>
            <person name="Simmons R."/>
            <person name="Seto K."/>
            <person name="Myers J."/>
            <person name="Bonds A."/>
            <person name="Quandt C.A."/>
            <person name="Barry K."/>
            <person name="Liu P."/>
            <person name="Grigoriev I."/>
            <person name="Longcore J.E."/>
            <person name="James T.Y."/>
        </authorList>
    </citation>
    <scope>NUCLEOTIDE SEQUENCE</scope>
    <source>
        <strain evidence="11">JEL0318</strain>
    </source>
</reference>
<evidence type="ECO:0000256" key="6">
    <source>
        <dbReference type="SAM" id="MobiDB-lite"/>
    </source>
</evidence>
<feature type="compositionally biased region" description="Polar residues" evidence="6">
    <location>
        <begin position="172"/>
        <end position="185"/>
    </location>
</feature>
<comment type="similarity">
    <text evidence="2">Belongs to the amino acid/polyamine transporter 2 family.</text>
</comment>
<feature type="domain" description="Amino acid transporter transmembrane" evidence="9">
    <location>
        <begin position="188"/>
        <end position="572"/>
    </location>
</feature>
<dbReference type="AlphaFoldDB" id="A0AAD5SJ77"/>
<evidence type="ECO:0000256" key="3">
    <source>
        <dbReference type="ARBA" id="ARBA00022692"/>
    </source>
</evidence>
<dbReference type="InterPro" id="IPR020568">
    <property type="entry name" value="Ribosomal_Su5_D2-typ_SF"/>
</dbReference>
<dbReference type="PANTHER" id="PTHR22950">
    <property type="entry name" value="AMINO ACID TRANSPORTER"/>
    <property type="match status" value="1"/>
</dbReference>
<name>A0AAD5SJ77_9FUNG</name>
<dbReference type="SUPFAM" id="SSF54211">
    <property type="entry name" value="Ribosomal protein S5 domain 2-like"/>
    <property type="match status" value="1"/>
</dbReference>
<feature type="transmembrane region" description="Helical" evidence="7">
    <location>
        <begin position="406"/>
        <end position="429"/>
    </location>
</feature>
<dbReference type="Pfam" id="PF01138">
    <property type="entry name" value="RNase_PH"/>
    <property type="match status" value="1"/>
</dbReference>
<organism evidence="11 12">
    <name type="scientific">Rhizophlyctis rosea</name>
    <dbReference type="NCBI Taxonomy" id="64517"/>
    <lineage>
        <taxon>Eukaryota</taxon>
        <taxon>Fungi</taxon>
        <taxon>Fungi incertae sedis</taxon>
        <taxon>Chytridiomycota</taxon>
        <taxon>Chytridiomycota incertae sedis</taxon>
        <taxon>Chytridiomycetes</taxon>
        <taxon>Rhizophlyctidales</taxon>
        <taxon>Rhizophlyctidaceae</taxon>
        <taxon>Rhizophlyctis</taxon>
    </lineage>
</organism>
<keyword evidence="4 7" id="KW-1133">Transmembrane helix</keyword>
<dbReference type="GO" id="GO:0015179">
    <property type="term" value="F:L-amino acid transmembrane transporter activity"/>
    <property type="evidence" value="ECO:0007669"/>
    <property type="project" value="TreeGrafter"/>
</dbReference>
<dbReference type="Gene3D" id="3.30.230.70">
    <property type="entry name" value="GHMP Kinase, N-terminal domain"/>
    <property type="match status" value="1"/>
</dbReference>
<comment type="caution">
    <text evidence="11">The sequence shown here is derived from an EMBL/GenBank/DDBJ whole genome shotgun (WGS) entry which is preliminary data.</text>
</comment>
<evidence type="ECO:0000259" key="8">
    <source>
        <dbReference type="Pfam" id="PF01138"/>
    </source>
</evidence>
<evidence type="ECO:0000259" key="9">
    <source>
        <dbReference type="Pfam" id="PF01490"/>
    </source>
</evidence>
<dbReference type="InterPro" id="IPR036345">
    <property type="entry name" value="ExoRNase_PH_dom2_sf"/>
</dbReference>
<dbReference type="Proteomes" id="UP001212841">
    <property type="component" value="Unassembled WGS sequence"/>
</dbReference>